<dbReference type="EC" id="3.4.17.13" evidence="9"/>
<evidence type="ECO:0000256" key="1">
    <source>
        <dbReference type="ARBA" id="ARBA00010233"/>
    </source>
</evidence>
<evidence type="ECO:0000256" key="4">
    <source>
        <dbReference type="ARBA" id="ARBA00022801"/>
    </source>
</evidence>
<dbReference type="Pfam" id="PF17676">
    <property type="entry name" value="Peptidase_S66C"/>
    <property type="match status" value="1"/>
</dbReference>
<dbReference type="GO" id="GO:0008236">
    <property type="term" value="F:serine-type peptidase activity"/>
    <property type="evidence" value="ECO:0007669"/>
    <property type="project" value="UniProtKB-KW"/>
</dbReference>
<dbReference type="Pfam" id="PF02016">
    <property type="entry name" value="Peptidase_S66"/>
    <property type="match status" value="1"/>
</dbReference>
<dbReference type="InterPro" id="IPR040921">
    <property type="entry name" value="Peptidase_S66C"/>
</dbReference>
<keyword evidence="3" id="KW-0645">Protease</keyword>
<feature type="domain" description="LD-carboxypeptidase C-terminal" evidence="8">
    <location>
        <begin position="188"/>
        <end position="303"/>
    </location>
</feature>
<dbReference type="Proteomes" id="UP000502415">
    <property type="component" value="Chromosome"/>
</dbReference>
<evidence type="ECO:0000256" key="2">
    <source>
        <dbReference type="ARBA" id="ARBA00022645"/>
    </source>
</evidence>
<keyword evidence="10" id="KW-1185">Reference proteome</keyword>
<keyword evidence="5" id="KW-0720">Serine protease</keyword>
<feature type="active site" description="Nucleophile" evidence="6">
    <location>
        <position position="124"/>
    </location>
</feature>
<keyword evidence="2 9" id="KW-0121">Carboxypeptidase</keyword>
<feature type="active site" description="Charge relay system" evidence="6">
    <location>
        <position position="219"/>
    </location>
</feature>
<feature type="domain" description="LD-carboxypeptidase N-terminal" evidence="7">
    <location>
        <begin position="27"/>
        <end position="143"/>
    </location>
</feature>
<dbReference type="NCBIfam" id="NF008424">
    <property type="entry name" value="PRK11253.1"/>
    <property type="match status" value="1"/>
</dbReference>
<dbReference type="GO" id="GO:0006508">
    <property type="term" value="P:proteolysis"/>
    <property type="evidence" value="ECO:0007669"/>
    <property type="project" value="UniProtKB-KW"/>
</dbReference>
<dbReference type="PIRSF" id="PIRSF028757">
    <property type="entry name" value="LD-carboxypeptidase"/>
    <property type="match status" value="1"/>
</dbReference>
<dbReference type="InterPro" id="IPR040449">
    <property type="entry name" value="Peptidase_S66_N"/>
</dbReference>
<dbReference type="AlphaFoldDB" id="A0A7Z2W2F0"/>
<name>A0A7Z2W2F0_9BURK</name>
<evidence type="ECO:0000259" key="7">
    <source>
        <dbReference type="Pfam" id="PF02016"/>
    </source>
</evidence>
<dbReference type="CDD" id="cd07025">
    <property type="entry name" value="Peptidase_S66"/>
    <property type="match status" value="1"/>
</dbReference>
<evidence type="ECO:0000313" key="10">
    <source>
        <dbReference type="Proteomes" id="UP000502415"/>
    </source>
</evidence>
<comment type="similarity">
    <text evidence="1">Belongs to the peptidase S66 family.</text>
</comment>
<organism evidence="9 10">
    <name type="scientific">Massilia forsythiae</name>
    <dbReference type="NCBI Taxonomy" id="2728020"/>
    <lineage>
        <taxon>Bacteria</taxon>
        <taxon>Pseudomonadati</taxon>
        <taxon>Pseudomonadota</taxon>
        <taxon>Betaproteobacteria</taxon>
        <taxon>Burkholderiales</taxon>
        <taxon>Oxalobacteraceae</taxon>
        <taxon>Telluria group</taxon>
        <taxon>Massilia</taxon>
    </lineage>
</organism>
<dbReference type="Gene3D" id="3.50.30.60">
    <property type="entry name" value="LD-carboxypeptidase A C-terminal domain-like"/>
    <property type="match status" value="1"/>
</dbReference>
<accession>A0A7Z2W2F0</accession>
<gene>
    <name evidence="9" type="primary">ldcA</name>
    <name evidence="9" type="ORF">HH212_21570</name>
</gene>
<evidence type="ECO:0000313" key="9">
    <source>
        <dbReference type="EMBL" id="QJE03525.1"/>
    </source>
</evidence>
<dbReference type="InterPro" id="IPR027461">
    <property type="entry name" value="Carboxypeptidase_A_C_sf"/>
</dbReference>
<evidence type="ECO:0000256" key="3">
    <source>
        <dbReference type="ARBA" id="ARBA00022670"/>
    </source>
</evidence>
<dbReference type="InterPro" id="IPR029062">
    <property type="entry name" value="Class_I_gatase-like"/>
</dbReference>
<dbReference type="SUPFAM" id="SSF141986">
    <property type="entry name" value="LD-carboxypeptidase A C-terminal domain-like"/>
    <property type="match status" value="1"/>
</dbReference>
<dbReference type="SUPFAM" id="SSF52317">
    <property type="entry name" value="Class I glutamine amidotransferase-like"/>
    <property type="match status" value="1"/>
</dbReference>
<keyword evidence="4 9" id="KW-0378">Hydrolase</keyword>
<feature type="active site" description="Charge relay system" evidence="6">
    <location>
        <position position="289"/>
    </location>
</feature>
<protein>
    <submittedName>
        <fullName evidence="9">Muramoyltetrapeptide carboxypeptidase</fullName>
        <ecNumber evidence="9">3.4.17.13</ecNumber>
    </submittedName>
</protein>
<evidence type="ECO:0000256" key="6">
    <source>
        <dbReference type="PIRSR" id="PIRSR028757-1"/>
    </source>
</evidence>
<dbReference type="GO" id="GO:0106415">
    <property type="term" value="F:muramoyltetrapeptide carboxypeptidase activity"/>
    <property type="evidence" value="ECO:0007669"/>
    <property type="project" value="UniProtKB-EC"/>
</dbReference>
<dbReference type="InterPro" id="IPR003507">
    <property type="entry name" value="S66_fam"/>
</dbReference>
<reference evidence="9 10" key="1">
    <citation type="submission" date="2020-04" db="EMBL/GenBank/DDBJ databases">
        <title>Genome sequencing of novel species.</title>
        <authorList>
            <person name="Heo J."/>
            <person name="Kim S.-J."/>
            <person name="Kim J.-S."/>
            <person name="Hong S.-B."/>
            <person name="Kwon S.-W."/>
        </authorList>
    </citation>
    <scope>NUCLEOTIDE SEQUENCE [LARGE SCALE GENOMIC DNA]</scope>
    <source>
        <strain evidence="9 10">GN2-R2</strain>
    </source>
</reference>
<dbReference type="PANTHER" id="PTHR30237">
    <property type="entry name" value="MURAMOYLTETRAPEPTIDE CARBOXYPEPTIDASE"/>
    <property type="match status" value="1"/>
</dbReference>
<evidence type="ECO:0000259" key="8">
    <source>
        <dbReference type="Pfam" id="PF17676"/>
    </source>
</evidence>
<proteinExistence type="inferred from homology"/>
<dbReference type="KEGG" id="mfy:HH212_21570"/>
<dbReference type="Gene3D" id="3.40.50.10740">
    <property type="entry name" value="Class I glutamine amidotransferase-like"/>
    <property type="match status" value="1"/>
</dbReference>
<dbReference type="EMBL" id="CP051685">
    <property type="protein sequence ID" value="QJE03525.1"/>
    <property type="molecule type" value="Genomic_DNA"/>
</dbReference>
<dbReference type="InterPro" id="IPR027478">
    <property type="entry name" value="LdcA_N"/>
</dbReference>
<sequence>MNASPTQDTPSRSPSAVPAAPVSRIGIALVAPGSFATEPESIGCGIARLEAHGILVHNYYEHDARHLRFGGTDAARLAQLEAAAADPDVQIVMAIRGSYGMTRLLPRIDFDRMADSGKLFVGFSDVTAFHMALYARRRVGSYAGPMFSGDFGAAEPVDFTLDDFWHCLAGPTHTVRGQGAGNPALDVRGTAWGGNLSMIVSLLGTPYFPRIDDGILFLEDIAEHPYRVERMLLQLMHAGVLARQQAIVLGDFSGYRLGTVDNGYDFDHMLAHLRQELPCPVLTGLAFGHIARRVTLPFGAQGHLLSDADGWTLTLSDYPTVRLR</sequence>
<evidence type="ECO:0000256" key="5">
    <source>
        <dbReference type="ARBA" id="ARBA00022825"/>
    </source>
</evidence>
<dbReference type="PANTHER" id="PTHR30237:SF2">
    <property type="entry name" value="MUREIN TETRAPEPTIDE CARBOXYPEPTIDASE"/>
    <property type="match status" value="1"/>
</dbReference>